<protein>
    <submittedName>
        <fullName evidence="1">Uncharacterized protein</fullName>
    </submittedName>
</protein>
<name>V6JIS6_STRRC</name>
<dbReference type="Pfam" id="PF19865">
    <property type="entry name" value="DUF6338"/>
    <property type="match status" value="1"/>
</dbReference>
<dbReference type="AlphaFoldDB" id="V6JIS6"/>
<proteinExistence type="predicted"/>
<comment type="caution">
    <text evidence="1">The sequence shown here is derived from an EMBL/GenBank/DDBJ whole genome shotgun (WGS) entry which is preliminary data.</text>
</comment>
<gene>
    <name evidence="1" type="ORF">M878_43120</name>
</gene>
<sequence>MSLVTVDFPAPGIPVTIRQSGLSAVFTSAIVSAGGVVGNRIYQVFADRDARFVRARLKSGRWVGGWYGDDEATA</sequence>
<evidence type="ECO:0000313" key="1">
    <source>
        <dbReference type="EMBL" id="EST19061.1"/>
    </source>
</evidence>
<accession>V6JIS6</accession>
<keyword evidence="2" id="KW-1185">Reference proteome</keyword>
<dbReference type="HOGENOM" id="CLU_2686359_0_0_11"/>
<dbReference type="EMBL" id="AWQX01000385">
    <property type="protein sequence ID" value="EST19061.1"/>
    <property type="molecule type" value="Genomic_DNA"/>
</dbReference>
<reference evidence="1 2" key="1">
    <citation type="journal article" date="2014" name="Genome Announc.">
        <title>Draft Genome Sequence of Streptomyces roseochromogenes subsp. oscitans DS 12.976, Producer of the Aminocoumarin Antibiotic Clorobiocin.</title>
        <authorList>
            <person name="Ruckert C."/>
            <person name="Kalinowski J."/>
            <person name="Heide L."/>
            <person name="Apel A.K."/>
        </authorList>
    </citation>
    <scope>NUCLEOTIDE SEQUENCE [LARGE SCALE GENOMIC DNA]</scope>
    <source>
        <strain evidence="1 2">DS 12.976</strain>
    </source>
</reference>
<evidence type="ECO:0000313" key="2">
    <source>
        <dbReference type="Proteomes" id="UP000017984"/>
    </source>
</evidence>
<dbReference type="InterPro" id="IPR045919">
    <property type="entry name" value="DUF6338"/>
</dbReference>
<organism evidence="1 2">
    <name type="scientific">Streptomyces roseochromogenus subsp. oscitans DS 12.976</name>
    <dbReference type="NCBI Taxonomy" id="1352936"/>
    <lineage>
        <taxon>Bacteria</taxon>
        <taxon>Bacillati</taxon>
        <taxon>Actinomycetota</taxon>
        <taxon>Actinomycetes</taxon>
        <taxon>Kitasatosporales</taxon>
        <taxon>Streptomycetaceae</taxon>
        <taxon>Streptomyces</taxon>
    </lineage>
</organism>
<dbReference type="Proteomes" id="UP000017984">
    <property type="component" value="Chromosome"/>
</dbReference>